<organism evidence="1 2">
    <name type="scientific">Pedobacter fastidiosus</name>
    <dbReference type="NCBI Taxonomy" id="2765361"/>
    <lineage>
        <taxon>Bacteria</taxon>
        <taxon>Pseudomonadati</taxon>
        <taxon>Bacteroidota</taxon>
        <taxon>Sphingobacteriia</taxon>
        <taxon>Sphingobacteriales</taxon>
        <taxon>Sphingobacteriaceae</taxon>
        <taxon>Pedobacter</taxon>
    </lineage>
</organism>
<dbReference type="Proteomes" id="UP000652755">
    <property type="component" value="Unassembled WGS sequence"/>
</dbReference>
<evidence type="ECO:0000313" key="2">
    <source>
        <dbReference type="Proteomes" id="UP000652755"/>
    </source>
</evidence>
<comment type="caution">
    <text evidence="1">The sequence shown here is derived from an EMBL/GenBank/DDBJ whole genome shotgun (WGS) entry which is preliminary data.</text>
</comment>
<sequence length="210" mass="24191">MSYKDEDQLAISLLLSYLGQYHELSESLASEYRQHCIVSKIKKSKYIHSPLDNNLFLYYIVTGTARGFIRDSGKDITTWFAFKNQIIGTIPNLNEGGLSSQEYLQALEDCILVCIPHSFIDRIYNQYPESNIIGRKVLALQYFGASQRSILARITRASDRYKQLLLDNQILLSQIPLRYVASYLSIRLETLSRIRKREIDTSLKLIDKVA</sequence>
<dbReference type="InterPro" id="IPR014710">
    <property type="entry name" value="RmlC-like_jellyroll"/>
</dbReference>
<dbReference type="InterPro" id="IPR018490">
    <property type="entry name" value="cNMP-bd_dom_sf"/>
</dbReference>
<gene>
    <name evidence="1" type="ORF">H7U22_12830</name>
</gene>
<evidence type="ECO:0000313" key="1">
    <source>
        <dbReference type="EMBL" id="MBC6111304.1"/>
    </source>
</evidence>
<reference evidence="1 2" key="1">
    <citation type="submission" date="2020-08" db="EMBL/GenBank/DDBJ databases">
        <authorList>
            <person name="Sun Q."/>
            <person name="Inoue M."/>
        </authorList>
    </citation>
    <scope>NUCLEOTIDE SEQUENCE [LARGE SCALE GENOMIC DNA]</scope>
    <source>
        <strain evidence="1 2">CCM 8938</strain>
    </source>
</reference>
<accession>A0ABR7KT64</accession>
<name>A0ABR7KT64_9SPHI</name>
<proteinExistence type="predicted"/>
<dbReference type="RefSeq" id="WP_187071762.1">
    <property type="nucleotide sequence ID" value="NZ_JACRYL010000010.1"/>
</dbReference>
<dbReference type="SUPFAM" id="SSF51206">
    <property type="entry name" value="cAMP-binding domain-like"/>
    <property type="match status" value="1"/>
</dbReference>
<protein>
    <submittedName>
        <fullName evidence="1">Crp/Fnr family transcriptional regulator</fullName>
    </submittedName>
</protein>
<dbReference type="EMBL" id="JACRYL010000010">
    <property type="protein sequence ID" value="MBC6111304.1"/>
    <property type="molecule type" value="Genomic_DNA"/>
</dbReference>
<keyword evidence="2" id="KW-1185">Reference proteome</keyword>
<dbReference type="Gene3D" id="2.60.120.10">
    <property type="entry name" value="Jelly Rolls"/>
    <property type="match status" value="1"/>
</dbReference>